<dbReference type="GO" id="GO:0030203">
    <property type="term" value="P:glycosaminoglycan metabolic process"/>
    <property type="evidence" value="ECO:0007669"/>
    <property type="project" value="TreeGrafter"/>
</dbReference>
<evidence type="ECO:0000259" key="11">
    <source>
        <dbReference type="Pfam" id="PF02838"/>
    </source>
</evidence>
<evidence type="ECO:0000256" key="7">
    <source>
        <dbReference type="ARBA" id="ARBA00033000"/>
    </source>
</evidence>
<evidence type="ECO:0000259" key="10">
    <source>
        <dbReference type="Pfam" id="PF00728"/>
    </source>
</evidence>
<dbReference type="PANTHER" id="PTHR22600:SF57">
    <property type="entry name" value="BETA-N-ACETYLHEXOSAMINIDASE"/>
    <property type="match status" value="1"/>
</dbReference>
<evidence type="ECO:0000313" key="13">
    <source>
        <dbReference type="EMBL" id="PTM46236.1"/>
    </source>
</evidence>
<comment type="caution">
    <text evidence="13">The sequence shown here is derived from an EMBL/GenBank/DDBJ whole genome shotgun (WGS) entry which is preliminary data.</text>
</comment>
<evidence type="ECO:0000256" key="8">
    <source>
        <dbReference type="PIRSR" id="PIRSR625705-1"/>
    </source>
</evidence>
<keyword evidence="5" id="KW-0326">Glycosidase</keyword>
<dbReference type="AlphaFoldDB" id="A0A2T4YRU3"/>
<keyword evidence="9" id="KW-0732">Signal</keyword>
<evidence type="ECO:0000256" key="1">
    <source>
        <dbReference type="ARBA" id="ARBA00001231"/>
    </source>
</evidence>
<dbReference type="CDD" id="cd06563">
    <property type="entry name" value="GH20_chitobiase-like"/>
    <property type="match status" value="1"/>
</dbReference>
<evidence type="ECO:0000256" key="4">
    <source>
        <dbReference type="ARBA" id="ARBA00022801"/>
    </source>
</evidence>
<dbReference type="InterPro" id="IPR017853">
    <property type="entry name" value="GH"/>
</dbReference>
<feature type="chain" id="PRO_5015517890" description="beta-N-acetylhexosaminidase" evidence="9">
    <location>
        <begin position="35"/>
        <end position="780"/>
    </location>
</feature>
<comment type="similarity">
    <text evidence="2">Belongs to the glycosyl hydrolase 20 family.</text>
</comment>
<accession>A0A2T4YRU3</accession>
<dbReference type="InterPro" id="IPR059177">
    <property type="entry name" value="GH29D-like_dom"/>
</dbReference>
<name>A0A2T4YRU3_9SPHN</name>
<protein>
    <recommendedName>
        <fullName evidence="3">beta-N-acetylhexosaminidase</fullName>
        <ecNumber evidence="3">3.2.1.52</ecNumber>
    </recommendedName>
    <alternativeName>
        <fullName evidence="6">Beta-N-acetylhexosaminidase</fullName>
    </alternativeName>
    <alternativeName>
        <fullName evidence="7">N-acetyl-beta-glucosaminidase</fullName>
    </alternativeName>
</protein>
<dbReference type="GO" id="GO:0004563">
    <property type="term" value="F:beta-N-acetylhexosaminidase activity"/>
    <property type="evidence" value="ECO:0007669"/>
    <property type="project" value="UniProtKB-EC"/>
</dbReference>
<evidence type="ECO:0000256" key="3">
    <source>
        <dbReference type="ARBA" id="ARBA00012663"/>
    </source>
</evidence>
<reference evidence="13 14" key="1">
    <citation type="submission" date="2018-04" db="EMBL/GenBank/DDBJ databases">
        <title>Genomic Encyclopedia of Type Strains, Phase III (KMG-III): the genomes of soil and plant-associated and newly described type strains.</title>
        <authorList>
            <person name="Whitman W."/>
        </authorList>
    </citation>
    <scope>NUCLEOTIDE SEQUENCE [LARGE SCALE GENOMIC DNA]</scope>
    <source>
        <strain evidence="13 14">NW12</strain>
    </source>
</reference>
<dbReference type="SUPFAM" id="SSF55545">
    <property type="entry name" value="beta-N-acetylhexosaminidase-like domain"/>
    <property type="match status" value="1"/>
</dbReference>
<evidence type="ECO:0000256" key="5">
    <source>
        <dbReference type="ARBA" id="ARBA00023295"/>
    </source>
</evidence>
<dbReference type="SUPFAM" id="SSF51445">
    <property type="entry name" value="(Trans)glycosidases"/>
    <property type="match status" value="1"/>
</dbReference>
<comment type="catalytic activity">
    <reaction evidence="1">
        <text>Hydrolysis of terminal non-reducing N-acetyl-D-hexosamine residues in N-acetyl-beta-D-hexosaminides.</text>
        <dbReference type="EC" id="3.2.1.52"/>
    </reaction>
</comment>
<dbReference type="InterPro" id="IPR025705">
    <property type="entry name" value="Beta_hexosaminidase_sua/sub"/>
</dbReference>
<sequence>MRVVQGAVRRRRMALVIAPCVAAALLPVGQPAVAGPSPLLPLPAHATAGTGSVRIDDGARIVVPAGDAGAASAARRAVEIVARTRGITLNVADRGPGAISFVRLPATNGGSSERYRLDVTPAGIRIAAATDAGLFYGAMTLAQMLSPDARFGTGVAVPIVAIDDAPRFAWRGVMLDVARHMQPIASIERVIDMMAQHKLNRLQLHLTDDQGWRIEIKRHPELTRIGAWRASSTPNAGAPAGRYGGFYTQDELRALVAYAAARAVTIVPEIDLPGHAQAAVAAYPQIGVTGDRPPVSGDWGINPYLFNVDDRSITFVKQVLDEVMAIFPSTYIHIGGDEALKEQWQASAAVQAKMRTLGIADEKGLQSWFVGQLGAHLAKRGRRLIGWDEILEGGLPPTASVMSWRGEAGAIEAANMGHDVVLSPGPVLYLDNLQSGRDDEPPGRMAVQTLADVYAYDPLPAGIAAAKAHHVLGPQANLWAEYMVTSAQREHALFPRIAALAEMAWSPRAARDWPGFLARLDPQLNRYQRQGIAAADSAFAVDYTVVGGVGPAVRGKMVTIGMANQAGYGMIRYTTDGAAPSSTSRAYARPLSVAPDTVVRAVTFAPDGRALAAVRSFDTAPAALLTRASASLDTCAGAGIRLRLPLTPDATGGGPAYSMNIYDGCWLYRAAPLGQIRGITVSLGRLPRNFALRQPQRQMVAWRYNPTHFGTLMVHARTCDGPALAMVPLPDPATTPNQFILTAPLAGGTTDTDLCLIVAPPVGGPLYGVDTVRFTLKDIR</sequence>
<dbReference type="InterPro" id="IPR015882">
    <property type="entry name" value="HEX_bac_N"/>
</dbReference>
<dbReference type="Pfam" id="PF13290">
    <property type="entry name" value="CHB_HEX_C_1"/>
    <property type="match status" value="1"/>
</dbReference>
<dbReference type="Pfam" id="PF02838">
    <property type="entry name" value="Glyco_hydro_20b"/>
    <property type="match status" value="1"/>
</dbReference>
<evidence type="ECO:0000256" key="9">
    <source>
        <dbReference type="SAM" id="SignalP"/>
    </source>
</evidence>
<keyword evidence="4" id="KW-0378">Hydrolase</keyword>
<proteinExistence type="inferred from homology"/>
<dbReference type="Pfam" id="PF00728">
    <property type="entry name" value="Glyco_hydro_20"/>
    <property type="match status" value="1"/>
</dbReference>
<dbReference type="Gene3D" id="3.20.20.80">
    <property type="entry name" value="Glycosidases"/>
    <property type="match status" value="1"/>
</dbReference>
<organism evidence="13 14">
    <name type="scientific">Sphingomonas aerolata</name>
    <dbReference type="NCBI Taxonomy" id="185951"/>
    <lineage>
        <taxon>Bacteria</taxon>
        <taxon>Pseudomonadati</taxon>
        <taxon>Pseudomonadota</taxon>
        <taxon>Alphaproteobacteria</taxon>
        <taxon>Sphingomonadales</taxon>
        <taxon>Sphingomonadaceae</taxon>
        <taxon>Sphingomonas</taxon>
    </lineage>
</organism>
<dbReference type="InterPro" id="IPR015883">
    <property type="entry name" value="Glyco_hydro_20_cat"/>
</dbReference>
<evidence type="ECO:0000256" key="6">
    <source>
        <dbReference type="ARBA" id="ARBA00030512"/>
    </source>
</evidence>
<evidence type="ECO:0000256" key="2">
    <source>
        <dbReference type="ARBA" id="ARBA00006285"/>
    </source>
</evidence>
<dbReference type="InterPro" id="IPR029018">
    <property type="entry name" value="Hex-like_dom2"/>
</dbReference>
<dbReference type="PANTHER" id="PTHR22600">
    <property type="entry name" value="BETA-HEXOSAMINIDASE"/>
    <property type="match status" value="1"/>
</dbReference>
<feature type="domain" description="Glycoside hydrolase family 20 catalytic" evidence="10">
    <location>
        <begin position="168"/>
        <end position="507"/>
    </location>
</feature>
<keyword evidence="14" id="KW-1185">Reference proteome</keyword>
<feature type="active site" description="Proton donor" evidence="8">
    <location>
        <position position="338"/>
    </location>
</feature>
<evidence type="ECO:0000259" key="12">
    <source>
        <dbReference type="Pfam" id="PF13290"/>
    </source>
</evidence>
<evidence type="ECO:0000313" key="14">
    <source>
        <dbReference type="Proteomes" id="UP000240996"/>
    </source>
</evidence>
<dbReference type="GO" id="GO:0005975">
    <property type="term" value="P:carbohydrate metabolic process"/>
    <property type="evidence" value="ECO:0007669"/>
    <property type="project" value="InterPro"/>
</dbReference>
<dbReference type="PRINTS" id="PR00738">
    <property type="entry name" value="GLHYDRLASE20"/>
</dbReference>
<dbReference type="GO" id="GO:0016020">
    <property type="term" value="C:membrane"/>
    <property type="evidence" value="ECO:0007669"/>
    <property type="project" value="TreeGrafter"/>
</dbReference>
<dbReference type="Gene3D" id="3.30.379.10">
    <property type="entry name" value="Chitobiase/beta-hexosaminidase domain 2-like"/>
    <property type="match status" value="1"/>
</dbReference>
<dbReference type="EMBL" id="PZZN01000002">
    <property type="protein sequence ID" value="PTM46236.1"/>
    <property type="molecule type" value="Genomic_DNA"/>
</dbReference>
<dbReference type="EC" id="3.2.1.52" evidence="3"/>
<gene>
    <name evidence="13" type="ORF">C8J24_2476</name>
</gene>
<feature type="domain" description="GH29D-like beta-sandwich" evidence="12">
    <location>
        <begin position="567"/>
        <end position="609"/>
    </location>
</feature>
<feature type="domain" description="Beta-hexosaminidase bacterial type N-terminal" evidence="11">
    <location>
        <begin position="38"/>
        <end position="165"/>
    </location>
</feature>
<feature type="signal peptide" evidence="9">
    <location>
        <begin position="1"/>
        <end position="34"/>
    </location>
</feature>
<dbReference type="Proteomes" id="UP000240996">
    <property type="component" value="Unassembled WGS sequence"/>
</dbReference>